<keyword evidence="1" id="KW-0472">Membrane</keyword>
<comment type="caution">
    <text evidence="2">The sequence shown here is derived from an EMBL/GenBank/DDBJ whole genome shotgun (WGS) entry which is preliminary data.</text>
</comment>
<dbReference type="AlphaFoldDB" id="A0AAD4MV70"/>
<feature type="transmembrane region" description="Helical" evidence="1">
    <location>
        <begin position="185"/>
        <end position="206"/>
    </location>
</feature>
<dbReference type="Proteomes" id="UP001201812">
    <property type="component" value="Unassembled WGS sequence"/>
</dbReference>
<evidence type="ECO:0000313" key="3">
    <source>
        <dbReference type="Proteomes" id="UP001201812"/>
    </source>
</evidence>
<reference evidence="2" key="1">
    <citation type="submission" date="2022-01" db="EMBL/GenBank/DDBJ databases">
        <title>Genome Sequence Resource for Two Populations of Ditylenchus destructor, the Migratory Endoparasitic Phytonematode.</title>
        <authorList>
            <person name="Zhang H."/>
            <person name="Lin R."/>
            <person name="Xie B."/>
        </authorList>
    </citation>
    <scope>NUCLEOTIDE SEQUENCE</scope>
    <source>
        <strain evidence="2">BazhouSP</strain>
    </source>
</reference>
<feature type="transmembrane region" description="Helical" evidence="1">
    <location>
        <begin position="94"/>
        <end position="123"/>
    </location>
</feature>
<proteinExistence type="predicted"/>
<accession>A0AAD4MV70</accession>
<protein>
    <submittedName>
        <fullName evidence="2">Uncharacterized protein</fullName>
    </submittedName>
</protein>
<feature type="transmembrane region" description="Helical" evidence="1">
    <location>
        <begin position="42"/>
        <end position="64"/>
    </location>
</feature>
<name>A0AAD4MV70_9BILA</name>
<keyword evidence="1" id="KW-1133">Transmembrane helix</keyword>
<sequence>MQGNLQNPPPPSYDEVNAQPLENNPESLWKNLRTWFSNKRNAGLFASATGIIMCAVLVVVHIVMLHIGEPIFYFISIIFYAFGFCGLKWKKISVVFVFLLLETIGLVIISLYFVFLVTVLIALPEPWKRLFRRPEPVSTDSTDALGLDTFGFGPLPKICWAYWWPSGNVSCNSDADLRFIIGYRAFGVLIYTAVSFALYLIICRGYKYMKTLRKTRPLPPTSIPAVYNPSIIPTADLISSIPQPAAQNQPADWPTFFDYQKNVEAERYVFRRTHNGRQDE</sequence>
<organism evidence="2 3">
    <name type="scientific">Ditylenchus destructor</name>
    <dbReference type="NCBI Taxonomy" id="166010"/>
    <lineage>
        <taxon>Eukaryota</taxon>
        <taxon>Metazoa</taxon>
        <taxon>Ecdysozoa</taxon>
        <taxon>Nematoda</taxon>
        <taxon>Chromadorea</taxon>
        <taxon>Rhabditida</taxon>
        <taxon>Tylenchina</taxon>
        <taxon>Tylenchomorpha</taxon>
        <taxon>Sphaerularioidea</taxon>
        <taxon>Anguinidae</taxon>
        <taxon>Anguininae</taxon>
        <taxon>Ditylenchus</taxon>
    </lineage>
</organism>
<keyword evidence="1" id="KW-0812">Transmembrane</keyword>
<gene>
    <name evidence="2" type="ORF">DdX_12054</name>
</gene>
<evidence type="ECO:0000256" key="1">
    <source>
        <dbReference type="SAM" id="Phobius"/>
    </source>
</evidence>
<evidence type="ECO:0000313" key="2">
    <source>
        <dbReference type="EMBL" id="KAI1708107.1"/>
    </source>
</evidence>
<feature type="transmembrane region" description="Helical" evidence="1">
    <location>
        <begin position="70"/>
        <end position="87"/>
    </location>
</feature>
<dbReference type="EMBL" id="JAKKPZ010000037">
    <property type="protein sequence ID" value="KAI1708107.1"/>
    <property type="molecule type" value="Genomic_DNA"/>
</dbReference>
<keyword evidence="3" id="KW-1185">Reference proteome</keyword>